<dbReference type="Proteomes" id="UP000306420">
    <property type="component" value="Unassembled WGS sequence"/>
</dbReference>
<accession>A0A5R9DSC8</accession>
<evidence type="ECO:0000313" key="3">
    <source>
        <dbReference type="Proteomes" id="UP000306420"/>
    </source>
</evidence>
<sequence length="529" mass="60736">MKKIILLCFLLSLIPIQRAEAQSLSPVFRKDYEGAAVPFSGSGLTNRLYNEVIEDFEVEISKDFVLEAMERNNRYPALVPIEDEDVMVGFFSGMDENRDLIYIYQYILPNPSLDFDTFVSLVHLVDPTISEANLREVYAPWVEDSTSTDKIELSGHSFDASHHRHHNHDYIEVSYHFPLSLYNNADTVNLTNSFYDLEGDFPDIFSPDYEGEEVFVDRAYINRILDQLSQTFGFELTEDHLDAWGNTVYYYPSEMAKAGRLNEFYIFSGLTGERNVLEIRFTNGFDTFDESYNLYYDKMTRSYFHFFGKLLDPTLDEEAIELAYEKFQAGEDVEMGRIHVQSNGYTDNTLSMSLQIPTSQLEDPETYYFDSVPSNQAQDVRIDEDVHHLATVDRLNNPDRIYADYQIDEQVVINQTDQKEIYRQLLDDHQVNMPHYQEEIQVTGEIITDLGSGNWKTLQVDDNDYFASFIIYLEGNSLPILEGNVTVDGRSLGVIRADAGSGGRVLYLIAETITQNGEVIYNRGGSDND</sequence>
<evidence type="ECO:0000256" key="1">
    <source>
        <dbReference type="SAM" id="SignalP"/>
    </source>
</evidence>
<reference evidence="2 3" key="1">
    <citation type="submission" date="2019-05" db="EMBL/GenBank/DDBJ databases">
        <title>The metagenome of a microbial culture collection derived from dairy environment covers the genomic content of the human microbiome.</title>
        <authorList>
            <person name="Roder T."/>
            <person name="Wuthrich D."/>
            <person name="Sattari Z."/>
            <person name="Von Ah U."/>
            <person name="Bar C."/>
            <person name="Ronchi F."/>
            <person name="Macpherson A.J."/>
            <person name="Ganal-Vonarburg S.C."/>
            <person name="Bruggmann R."/>
            <person name="Vergeres G."/>
        </authorList>
    </citation>
    <scope>NUCLEOTIDE SEQUENCE [LARGE SCALE GENOMIC DNA]</scope>
    <source>
        <strain evidence="2 3">FAM 24227</strain>
    </source>
</reference>
<keyword evidence="1" id="KW-0732">Signal</keyword>
<feature type="signal peptide" evidence="1">
    <location>
        <begin position="1"/>
        <end position="21"/>
    </location>
</feature>
<dbReference type="AlphaFoldDB" id="A0A5R9DSC8"/>
<gene>
    <name evidence="2" type="ORF">FEZ33_10820</name>
</gene>
<organism evidence="2 3">
    <name type="scientific">Ruoffia tabacinasalis</name>
    <dbReference type="NCBI Taxonomy" id="87458"/>
    <lineage>
        <taxon>Bacteria</taxon>
        <taxon>Bacillati</taxon>
        <taxon>Bacillota</taxon>
        <taxon>Bacilli</taxon>
        <taxon>Lactobacillales</taxon>
        <taxon>Aerococcaceae</taxon>
        <taxon>Ruoffia</taxon>
    </lineage>
</organism>
<evidence type="ECO:0000313" key="2">
    <source>
        <dbReference type="EMBL" id="TLQ39556.1"/>
    </source>
</evidence>
<proteinExistence type="predicted"/>
<protein>
    <submittedName>
        <fullName evidence="2">Uncharacterized protein</fullName>
    </submittedName>
</protein>
<feature type="chain" id="PRO_5024308213" evidence="1">
    <location>
        <begin position="22"/>
        <end position="529"/>
    </location>
</feature>
<dbReference type="RefSeq" id="WP_138405396.1">
    <property type="nucleotide sequence ID" value="NZ_VBSP01000056.1"/>
</dbReference>
<dbReference type="OrthoDB" id="9812811at2"/>
<comment type="caution">
    <text evidence="2">The sequence shown here is derived from an EMBL/GenBank/DDBJ whole genome shotgun (WGS) entry which is preliminary data.</text>
</comment>
<dbReference type="EMBL" id="VBSP01000056">
    <property type="protein sequence ID" value="TLQ39556.1"/>
    <property type="molecule type" value="Genomic_DNA"/>
</dbReference>
<name>A0A5R9DSC8_9LACT</name>